<keyword evidence="4" id="KW-1185">Reference proteome</keyword>
<dbReference type="RefSeq" id="WP_094472439.1">
    <property type="nucleotide sequence ID" value="NZ_NOXT01000054.1"/>
</dbReference>
<dbReference type="SUPFAM" id="SSF46955">
    <property type="entry name" value="Putative DNA-binding domain"/>
    <property type="match status" value="1"/>
</dbReference>
<dbReference type="GO" id="GO:0003700">
    <property type="term" value="F:DNA-binding transcription factor activity"/>
    <property type="evidence" value="ECO:0007669"/>
    <property type="project" value="InterPro"/>
</dbReference>
<name>A0A255Z2I7_9SPHN</name>
<dbReference type="InterPro" id="IPR000551">
    <property type="entry name" value="MerR-type_HTH_dom"/>
</dbReference>
<protein>
    <recommendedName>
        <fullName evidence="2">HTH merR-type domain-containing protein</fullName>
    </recommendedName>
</protein>
<evidence type="ECO:0000313" key="4">
    <source>
        <dbReference type="Proteomes" id="UP000216991"/>
    </source>
</evidence>
<accession>A0A255Z2I7</accession>
<dbReference type="EMBL" id="NOXT01000054">
    <property type="protein sequence ID" value="OYQ35723.1"/>
    <property type="molecule type" value="Genomic_DNA"/>
</dbReference>
<organism evidence="3 4">
    <name type="scientific">Sandarakinorhabdus cyanobacteriorum</name>
    <dbReference type="NCBI Taxonomy" id="1981098"/>
    <lineage>
        <taxon>Bacteria</taxon>
        <taxon>Pseudomonadati</taxon>
        <taxon>Pseudomonadota</taxon>
        <taxon>Alphaproteobacteria</taxon>
        <taxon>Sphingomonadales</taxon>
        <taxon>Sphingosinicellaceae</taxon>
        <taxon>Sandarakinorhabdus</taxon>
    </lineage>
</organism>
<dbReference type="PANTHER" id="PTHR30204:SF93">
    <property type="entry name" value="HTH MERR-TYPE DOMAIN-CONTAINING PROTEIN"/>
    <property type="match status" value="1"/>
</dbReference>
<dbReference type="InterPro" id="IPR009061">
    <property type="entry name" value="DNA-bd_dom_put_sf"/>
</dbReference>
<dbReference type="PROSITE" id="PS50937">
    <property type="entry name" value="HTH_MERR_2"/>
    <property type="match status" value="1"/>
</dbReference>
<dbReference type="Proteomes" id="UP000216991">
    <property type="component" value="Unassembled WGS sequence"/>
</dbReference>
<evidence type="ECO:0000313" key="3">
    <source>
        <dbReference type="EMBL" id="OYQ35723.1"/>
    </source>
</evidence>
<reference evidence="3 4" key="1">
    <citation type="submission" date="2017-07" db="EMBL/GenBank/DDBJ databases">
        <title>Sandarakinorhabdus cyanobacteriorum sp. nov., a novel bacterium isolated from cyanobacterial aggregates in a eutrophic lake.</title>
        <authorList>
            <person name="Cai H."/>
        </authorList>
    </citation>
    <scope>NUCLEOTIDE SEQUENCE [LARGE SCALE GENOMIC DNA]</scope>
    <source>
        <strain evidence="3 4">TH057</strain>
    </source>
</reference>
<sequence>MDGQDLTLEELSERTGVEARTLRSWVSEGLLAPPFKPGRGARYPASNADRALAIRSLKDMHGLSLAEIGRRFLMASDEQIREWAASTVQTSARPGSAREYLNKLRGRAAAAEAARPEPTRFVAKSMVAPADVDAAADQLAPIYERRRVTAAPAASTTSSATDRTRIEQLILALEGLLATPAPRRATSTTWTRISVTADLELSVRGDLDPAQRLLFEQLADQLRALLTGRTAA</sequence>
<dbReference type="Gene3D" id="1.10.1660.10">
    <property type="match status" value="1"/>
</dbReference>
<gene>
    <name evidence="3" type="ORF">CHU93_01450</name>
</gene>
<keyword evidence="1" id="KW-0238">DNA-binding</keyword>
<dbReference type="CDD" id="cd00592">
    <property type="entry name" value="HTH_MerR-like"/>
    <property type="match status" value="1"/>
</dbReference>
<dbReference type="SMART" id="SM00422">
    <property type="entry name" value="HTH_MERR"/>
    <property type="match status" value="1"/>
</dbReference>
<evidence type="ECO:0000259" key="2">
    <source>
        <dbReference type="PROSITE" id="PS50937"/>
    </source>
</evidence>
<dbReference type="PANTHER" id="PTHR30204">
    <property type="entry name" value="REDOX-CYCLING DRUG-SENSING TRANSCRIPTIONAL ACTIVATOR SOXR"/>
    <property type="match status" value="1"/>
</dbReference>
<proteinExistence type="predicted"/>
<dbReference type="GO" id="GO:0003677">
    <property type="term" value="F:DNA binding"/>
    <property type="evidence" value="ECO:0007669"/>
    <property type="project" value="UniProtKB-KW"/>
</dbReference>
<comment type="caution">
    <text evidence="3">The sequence shown here is derived from an EMBL/GenBank/DDBJ whole genome shotgun (WGS) entry which is preliminary data.</text>
</comment>
<feature type="domain" description="HTH merR-type" evidence="2">
    <location>
        <begin position="5"/>
        <end position="74"/>
    </location>
</feature>
<dbReference type="InterPro" id="IPR047057">
    <property type="entry name" value="MerR_fam"/>
</dbReference>
<dbReference type="OrthoDB" id="7858492at2"/>
<dbReference type="AlphaFoldDB" id="A0A255Z2I7"/>
<evidence type="ECO:0000256" key="1">
    <source>
        <dbReference type="ARBA" id="ARBA00023125"/>
    </source>
</evidence>
<dbReference type="Pfam" id="PF13411">
    <property type="entry name" value="MerR_1"/>
    <property type="match status" value="1"/>
</dbReference>